<feature type="repeat" description="NHL" evidence="3">
    <location>
        <begin position="421"/>
        <end position="465"/>
    </location>
</feature>
<dbReference type="GO" id="GO:0043161">
    <property type="term" value="P:proteasome-mediated ubiquitin-dependent protein catabolic process"/>
    <property type="evidence" value="ECO:0007669"/>
    <property type="project" value="TreeGrafter"/>
</dbReference>
<dbReference type="InterPro" id="IPR050952">
    <property type="entry name" value="TRIM-NHL_E3_ligases"/>
</dbReference>
<feature type="repeat" description="Filamin" evidence="2">
    <location>
        <begin position="329"/>
        <end position="368"/>
    </location>
</feature>
<dbReference type="Gene3D" id="2.40.10.500">
    <property type="match status" value="1"/>
</dbReference>
<evidence type="ECO:0000256" key="1">
    <source>
        <dbReference type="ARBA" id="ARBA00022737"/>
    </source>
</evidence>
<feature type="repeat" description="NHL" evidence="3">
    <location>
        <begin position="472"/>
        <end position="512"/>
    </location>
</feature>
<dbReference type="PROSITE" id="PS51125">
    <property type="entry name" value="NHL"/>
    <property type="match status" value="3"/>
</dbReference>
<dbReference type="PANTHER" id="PTHR24104:SF48">
    <property type="entry name" value="PROTEIN WECH"/>
    <property type="match status" value="1"/>
</dbReference>
<sequence>MVKIVVQNQLKRERHCSESDSLTISEKSENNENSLMDVQNDSPIDEELEDEYLIQDDELAENPLIDVHDPEIIVMDEDPVTCADVPQCSIHRKECPFMCKKCKVHVCRVCIVHEHAKCPINIMDCFIRNVWHSALKEDQADIEGFKSKINFTQKSFQSKIYNIKMAITTIASRAMEHIEEKRSEILSRIEYIEKIKRNSWNYQSELCDYALRMLCHSLTSSEPLNFDSMSSIRENLFKIIGKNLTYIEDDNIYYLPRNFTDYNLGEIKTSVTPKRSTVDLPDKSYTNTFNCSLLRVRNHFDEDVTGCNYSVRVEICEENVKKTVYHRTENLKNGTYKIWYYPTNEGMHFLHVYLNDCPINRSPFRIIVNNLKTDVKQTLLGQVEESFGKPWGICTDNEGRVMITYRAGHCVRIYKESGSLVRRFGCEGSQPGQMKRPTGIAADRQLRRIIVADKDNHRIQVFNYTGVYLLHFGKEGEENGNFSYPWDVAVNDSSQIAVSDSSNRRIQLFDSDGEFINKFDFKEYEKQNIEMPRGLVFETDASMLITDFNKHKVISLKDMRTFVTLGSKGSTPAKFFRPQGIDIDGDGRFLVVDSKNNRVQVFNKNGEFLGAYGSTEDDPSQLVSPQCACFLPDGRIAITQLNGFAKIVEAFYSDVV</sequence>
<dbReference type="InterPro" id="IPR014756">
    <property type="entry name" value="Ig_E-set"/>
</dbReference>
<dbReference type="GO" id="GO:0000209">
    <property type="term" value="P:protein polyubiquitination"/>
    <property type="evidence" value="ECO:0007669"/>
    <property type="project" value="TreeGrafter"/>
</dbReference>
<feature type="repeat" description="NHL" evidence="3">
    <location>
        <begin position="565"/>
        <end position="605"/>
    </location>
</feature>
<dbReference type="Gene3D" id="2.60.40.10">
    <property type="entry name" value="Immunoglobulins"/>
    <property type="match status" value="1"/>
</dbReference>
<dbReference type="InterPro" id="IPR013783">
    <property type="entry name" value="Ig-like_fold"/>
</dbReference>
<feature type="compositionally biased region" description="Polar residues" evidence="4">
    <location>
        <begin position="19"/>
        <end position="39"/>
    </location>
</feature>
<dbReference type="InterPro" id="IPR011042">
    <property type="entry name" value="6-blade_b-propeller_TolB-like"/>
</dbReference>
<keyword evidence="1" id="KW-0677">Repeat</keyword>
<dbReference type="InterPro" id="IPR001258">
    <property type="entry name" value="NHL_repeat"/>
</dbReference>
<dbReference type="PROSITE" id="PS50194">
    <property type="entry name" value="FILAMIN_REPEAT"/>
    <property type="match status" value="1"/>
</dbReference>
<accession>A0AAW2I8H7</accession>
<comment type="caution">
    <text evidence="5">The sequence shown here is derived from an EMBL/GenBank/DDBJ whole genome shotgun (WGS) entry which is preliminary data.</text>
</comment>
<dbReference type="SUPFAM" id="SSF101898">
    <property type="entry name" value="NHL repeat"/>
    <property type="match status" value="1"/>
</dbReference>
<dbReference type="Pfam" id="PF00630">
    <property type="entry name" value="Filamin"/>
    <property type="match status" value="1"/>
</dbReference>
<dbReference type="InterPro" id="IPR017868">
    <property type="entry name" value="Filamin/ABP280_repeat-like"/>
</dbReference>
<dbReference type="CDD" id="cd19756">
    <property type="entry name" value="Bbox2"/>
    <property type="match status" value="1"/>
</dbReference>
<name>A0AAW2I8H7_9NEOP</name>
<proteinExistence type="predicted"/>
<reference evidence="5" key="1">
    <citation type="journal article" date="2024" name="Gigascience">
        <title>Chromosome-level genome of the poultry shaft louse Menopon gallinae provides insight into the host-switching and adaptive evolution of parasitic lice.</title>
        <authorList>
            <person name="Xu Y."/>
            <person name="Ma L."/>
            <person name="Liu S."/>
            <person name="Liang Y."/>
            <person name="Liu Q."/>
            <person name="He Z."/>
            <person name="Tian L."/>
            <person name="Duan Y."/>
            <person name="Cai W."/>
            <person name="Li H."/>
            <person name="Song F."/>
        </authorList>
    </citation>
    <scope>NUCLEOTIDE SEQUENCE</scope>
    <source>
        <strain evidence="5">Cailab_2023a</strain>
    </source>
</reference>
<dbReference type="AlphaFoldDB" id="A0AAW2I8H7"/>
<organism evidence="5">
    <name type="scientific">Menopon gallinae</name>
    <name type="common">poultry shaft louse</name>
    <dbReference type="NCBI Taxonomy" id="328185"/>
    <lineage>
        <taxon>Eukaryota</taxon>
        <taxon>Metazoa</taxon>
        <taxon>Ecdysozoa</taxon>
        <taxon>Arthropoda</taxon>
        <taxon>Hexapoda</taxon>
        <taxon>Insecta</taxon>
        <taxon>Pterygota</taxon>
        <taxon>Neoptera</taxon>
        <taxon>Paraneoptera</taxon>
        <taxon>Psocodea</taxon>
        <taxon>Troctomorpha</taxon>
        <taxon>Phthiraptera</taxon>
        <taxon>Amblycera</taxon>
        <taxon>Menoponidae</taxon>
        <taxon>Menopon</taxon>
    </lineage>
</organism>
<dbReference type="SUPFAM" id="SSF81296">
    <property type="entry name" value="E set domains"/>
    <property type="match status" value="1"/>
</dbReference>
<dbReference type="EMBL" id="JARGDH010000001">
    <property type="protein sequence ID" value="KAL0278675.1"/>
    <property type="molecule type" value="Genomic_DNA"/>
</dbReference>
<protein>
    <submittedName>
        <fullName evidence="5">Uncharacterized protein</fullName>
    </submittedName>
</protein>
<dbReference type="Pfam" id="PF01436">
    <property type="entry name" value="NHL"/>
    <property type="match status" value="3"/>
</dbReference>
<feature type="region of interest" description="Disordered" evidence="4">
    <location>
        <begin position="18"/>
        <end position="39"/>
    </location>
</feature>
<dbReference type="PANTHER" id="PTHR24104">
    <property type="entry name" value="E3 UBIQUITIN-PROTEIN LIGASE NHLRC1-RELATED"/>
    <property type="match status" value="1"/>
</dbReference>
<gene>
    <name evidence="5" type="ORF">PYX00_000426</name>
</gene>
<evidence type="ECO:0000313" key="5">
    <source>
        <dbReference type="EMBL" id="KAL0278675.1"/>
    </source>
</evidence>
<evidence type="ECO:0000256" key="3">
    <source>
        <dbReference type="PROSITE-ProRule" id="PRU00504"/>
    </source>
</evidence>
<evidence type="ECO:0000256" key="2">
    <source>
        <dbReference type="PROSITE-ProRule" id="PRU00087"/>
    </source>
</evidence>
<evidence type="ECO:0000256" key="4">
    <source>
        <dbReference type="SAM" id="MobiDB-lite"/>
    </source>
</evidence>
<dbReference type="Gene3D" id="2.120.10.30">
    <property type="entry name" value="TolB, C-terminal domain"/>
    <property type="match status" value="1"/>
</dbReference>
<dbReference type="GO" id="GO:0061630">
    <property type="term" value="F:ubiquitin protein ligase activity"/>
    <property type="evidence" value="ECO:0007669"/>
    <property type="project" value="TreeGrafter"/>
</dbReference>